<evidence type="ECO:0000313" key="1">
    <source>
        <dbReference type="EMBL" id="AJQ93778.1"/>
    </source>
</evidence>
<gene>
    <name evidence="1" type="ORF">YC6258_01732</name>
</gene>
<dbReference type="AlphaFoldDB" id="A0A0C5VK92"/>
<accession>A0A0C5VK92</accession>
<reference evidence="1 2" key="1">
    <citation type="submission" date="2014-01" db="EMBL/GenBank/DDBJ databases">
        <title>Full genme sequencing of cellulolytic bacterium Gynuella sunshinyii YC6258T gen. nov., sp. nov.</title>
        <authorList>
            <person name="Khan H."/>
            <person name="Chung E.J."/>
            <person name="Chung Y.R."/>
        </authorList>
    </citation>
    <scope>NUCLEOTIDE SEQUENCE [LARGE SCALE GENOMIC DNA]</scope>
    <source>
        <strain evidence="1 2">YC6258</strain>
    </source>
</reference>
<dbReference type="Gene3D" id="3.40.50.150">
    <property type="entry name" value="Vaccinia Virus protein VP39"/>
    <property type="match status" value="1"/>
</dbReference>
<dbReference type="PANTHER" id="PTHR40036:SF1">
    <property type="entry name" value="MACROCIN O-METHYLTRANSFERASE"/>
    <property type="match status" value="1"/>
</dbReference>
<dbReference type="PANTHER" id="PTHR40036">
    <property type="entry name" value="MACROCIN O-METHYLTRANSFERASE"/>
    <property type="match status" value="1"/>
</dbReference>
<dbReference type="InterPro" id="IPR029063">
    <property type="entry name" value="SAM-dependent_MTases_sf"/>
</dbReference>
<dbReference type="SUPFAM" id="SSF53335">
    <property type="entry name" value="S-adenosyl-L-methionine-dependent methyltransferases"/>
    <property type="match status" value="1"/>
</dbReference>
<dbReference type="InterPro" id="IPR008884">
    <property type="entry name" value="TylF_MeTrfase"/>
</dbReference>
<keyword evidence="2" id="KW-1185">Reference proteome</keyword>
<proteinExistence type="predicted"/>
<dbReference type="STRING" id="1445510.YC6258_01732"/>
<evidence type="ECO:0000313" key="2">
    <source>
        <dbReference type="Proteomes" id="UP000032266"/>
    </source>
</evidence>
<dbReference type="RefSeq" id="WP_052830141.1">
    <property type="nucleotide sequence ID" value="NZ_CP007142.1"/>
</dbReference>
<sequence length="278" mass="32086">MNLYIELLSKVVRNEIYLSYHDQSITSQDIETCQLVISDLQKNNPVVLDTYPHLKDAKKFADIINYTKSSKPVHTYVNEKGTKNLIELCETVINENIDGSFVEVGTLRGGLGILMAGIIQSTGVDKNLYIFDSFAGLNTTNTKDSLFDREVWDRYRTWFTQHQFNCECSKSEVIENFKKYDLDSIPRLMEGWIPDCFSNFDEKISCLRIDVDWYQATLDTLLNLYDLVEPGGYIIIDDYKLEGCKKAIHEFFDLKGISPLIQHACEQSGIIYWKKNHD</sequence>
<dbReference type="OrthoDB" id="9799872at2"/>
<dbReference type="KEGG" id="gsn:YC6258_01732"/>
<dbReference type="Pfam" id="PF05711">
    <property type="entry name" value="TylF"/>
    <property type="match status" value="1"/>
</dbReference>
<dbReference type="Proteomes" id="UP000032266">
    <property type="component" value="Chromosome"/>
</dbReference>
<dbReference type="HOGENOM" id="CLU_062821_1_0_6"/>
<name>A0A0C5VK92_9GAMM</name>
<evidence type="ECO:0008006" key="3">
    <source>
        <dbReference type="Google" id="ProtNLM"/>
    </source>
</evidence>
<dbReference type="EMBL" id="CP007142">
    <property type="protein sequence ID" value="AJQ93778.1"/>
    <property type="molecule type" value="Genomic_DNA"/>
</dbReference>
<protein>
    <recommendedName>
        <fullName evidence="3">Macrocin-O-methyltransferase (TylF)</fullName>
    </recommendedName>
</protein>
<organism evidence="1 2">
    <name type="scientific">Gynuella sunshinyii YC6258</name>
    <dbReference type="NCBI Taxonomy" id="1445510"/>
    <lineage>
        <taxon>Bacteria</taxon>
        <taxon>Pseudomonadati</taxon>
        <taxon>Pseudomonadota</taxon>
        <taxon>Gammaproteobacteria</taxon>
        <taxon>Oceanospirillales</taxon>
        <taxon>Saccharospirillaceae</taxon>
        <taxon>Gynuella</taxon>
    </lineage>
</organism>